<evidence type="ECO:0000313" key="2">
    <source>
        <dbReference type="EMBL" id="TDP85784.1"/>
    </source>
</evidence>
<evidence type="ECO:0000313" key="3">
    <source>
        <dbReference type="Proteomes" id="UP000294593"/>
    </source>
</evidence>
<feature type="compositionally biased region" description="Low complexity" evidence="1">
    <location>
        <begin position="733"/>
        <end position="753"/>
    </location>
</feature>
<feature type="region of interest" description="Disordered" evidence="1">
    <location>
        <begin position="728"/>
        <end position="753"/>
    </location>
</feature>
<organism evidence="2 3">
    <name type="scientific">Aquabacterium commune</name>
    <dbReference type="NCBI Taxonomy" id="70586"/>
    <lineage>
        <taxon>Bacteria</taxon>
        <taxon>Pseudomonadati</taxon>
        <taxon>Pseudomonadota</taxon>
        <taxon>Betaproteobacteria</taxon>
        <taxon>Burkholderiales</taxon>
        <taxon>Aquabacterium</taxon>
    </lineage>
</organism>
<accession>A0A4R6RHM1</accession>
<keyword evidence="3" id="KW-1185">Reference proteome</keyword>
<dbReference type="EMBL" id="SNXW01000002">
    <property type="protein sequence ID" value="TDP85784.1"/>
    <property type="molecule type" value="Genomic_DNA"/>
</dbReference>
<dbReference type="Proteomes" id="UP000294593">
    <property type="component" value="Unassembled WGS sequence"/>
</dbReference>
<dbReference type="RefSeq" id="WP_133606733.1">
    <property type="nucleotide sequence ID" value="NZ_SNXW01000002.1"/>
</dbReference>
<sequence>MPLQVPSIDDRRYADLVRDTLARVPVHTPEWTQLSESDPGVTLVELFAFLTESLLYRANRVPEVSRAKFLRLLGVPLAAVTPAQGLCVFSSNRVDGVVPTLAQATEVRAGAIAFRTAGAIDVLPLESRAFVKQRVQLSATDQAYYELLYKTVDPSANTPQLDSYETRELDGSRSVSLSGDTVDGALWIALLATPGTTAAQAAQALAGKTLSLGLVPDVDGQPRTLGTVGQGLVQGEPEALVSYALPKVSTPADGSAPTAQYSALQPARAADVLNGPGIVELPLPARAADIATWDNLDPLEAGVGDFPPALEDSAVAGRIVTWVRVTPSSSAGARMRWAGVNATLIEQRVAVRNELLGTGDGQPDQRYTLARSGVVPESAVVQVIDTAGPSTWTAVDDLLAAGPEVRVAGSQAGLGSRVTDPRPVDAYLIDPEAGTVRFGDGLRGRRPPQGARIIAQYDVCEGRAGNVPAGAIRSGPGLPGGVQVRNPLPTWGGADAEDVASGEKRVSAFVRHRDRLVTADDFAEIARRAPGVDIARVEVLAAYHPDLGLTQPGDAPGVVTLMLVPRHDPVQPDAPLPDRAFIDALCHHLDARRLITTELVLRGPQYLPIWLSVGITVAGGHTVPEVRDAVKARLRAVLAPSRTDGATDLPGLADGWPLGRAVNRLELMAEAARVPGVLRVNGLKLAQGDGSDVPEELPLRGLQLPRLLGLSVELGDAIPINNLLGQGSGDGSGQAHSGARGRVVPVPTVPREC</sequence>
<dbReference type="OrthoDB" id="9027184at2"/>
<proteinExistence type="predicted"/>
<evidence type="ECO:0000256" key="1">
    <source>
        <dbReference type="SAM" id="MobiDB-lite"/>
    </source>
</evidence>
<name>A0A4R6RHM1_9BURK</name>
<dbReference type="AlphaFoldDB" id="A0A4R6RHM1"/>
<dbReference type="NCBIfam" id="TIGR02243">
    <property type="entry name" value="putative baseplate assembly protein"/>
    <property type="match status" value="1"/>
</dbReference>
<protein>
    <submittedName>
        <fullName evidence="2">Putative phage baseplate assembly protein</fullName>
    </submittedName>
</protein>
<comment type="caution">
    <text evidence="2">The sequence shown here is derived from an EMBL/GenBank/DDBJ whole genome shotgun (WGS) entry which is preliminary data.</text>
</comment>
<reference evidence="2 3" key="1">
    <citation type="submission" date="2019-03" db="EMBL/GenBank/DDBJ databases">
        <title>Genomic Encyclopedia of Type Strains, Phase IV (KMG-IV): sequencing the most valuable type-strain genomes for metagenomic binning, comparative biology and taxonomic classification.</title>
        <authorList>
            <person name="Goeker M."/>
        </authorList>
    </citation>
    <scope>NUCLEOTIDE SEQUENCE [LARGE SCALE GENOMIC DNA]</scope>
    <source>
        <strain evidence="2 3">DSM 11901</strain>
    </source>
</reference>
<dbReference type="InterPro" id="IPR011749">
    <property type="entry name" value="CHP02243"/>
</dbReference>
<gene>
    <name evidence="2" type="ORF">EV672_102133</name>
</gene>